<accession>A0ABR2S3Y0</accession>
<comment type="caution">
    <text evidence="2">The sequence shown here is derived from an EMBL/GenBank/DDBJ whole genome shotgun (WGS) entry which is preliminary data.</text>
</comment>
<gene>
    <name evidence="2" type="ORF">V6N11_054298</name>
</gene>
<keyword evidence="1" id="KW-1133">Transmembrane helix</keyword>
<keyword evidence="1" id="KW-0812">Transmembrane</keyword>
<reference evidence="2 3" key="1">
    <citation type="journal article" date="2024" name="G3 (Bethesda)">
        <title>Genome assembly of Hibiscus sabdariffa L. provides insights into metabolisms of medicinal natural products.</title>
        <authorList>
            <person name="Kim T."/>
        </authorList>
    </citation>
    <scope>NUCLEOTIDE SEQUENCE [LARGE SCALE GENOMIC DNA]</scope>
    <source>
        <strain evidence="2">TK-2024</strain>
        <tissue evidence="2">Old leaves</tissue>
    </source>
</reference>
<evidence type="ECO:0000313" key="2">
    <source>
        <dbReference type="EMBL" id="KAK9019790.1"/>
    </source>
</evidence>
<sequence length="168" mass="19366">MTIPTKWGHHPKARLSLSLFLNWISTHRTTNTPVGTENCMALKKIHRRLLSVQRIITTIALASASSSLGFYIRILSRRRRGCSKNRFLICFNFEFEWMRDFGEEMEDWLYGGRRFGLVVQSDDEENGDNFDGDGREDDVLVMRATKKGSMMMMRVGVDGRCPMGLGYF</sequence>
<evidence type="ECO:0008006" key="4">
    <source>
        <dbReference type="Google" id="ProtNLM"/>
    </source>
</evidence>
<keyword evidence="1" id="KW-0472">Membrane</keyword>
<feature type="transmembrane region" description="Helical" evidence="1">
    <location>
        <begin position="55"/>
        <end position="76"/>
    </location>
</feature>
<evidence type="ECO:0000256" key="1">
    <source>
        <dbReference type="SAM" id="Phobius"/>
    </source>
</evidence>
<organism evidence="2 3">
    <name type="scientific">Hibiscus sabdariffa</name>
    <name type="common">roselle</name>
    <dbReference type="NCBI Taxonomy" id="183260"/>
    <lineage>
        <taxon>Eukaryota</taxon>
        <taxon>Viridiplantae</taxon>
        <taxon>Streptophyta</taxon>
        <taxon>Embryophyta</taxon>
        <taxon>Tracheophyta</taxon>
        <taxon>Spermatophyta</taxon>
        <taxon>Magnoliopsida</taxon>
        <taxon>eudicotyledons</taxon>
        <taxon>Gunneridae</taxon>
        <taxon>Pentapetalae</taxon>
        <taxon>rosids</taxon>
        <taxon>malvids</taxon>
        <taxon>Malvales</taxon>
        <taxon>Malvaceae</taxon>
        <taxon>Malvoideae</taxon>
        <taxon>Hibiscus</taxon>
    </lineage>
</organism>
<name>A0ABR2S3Y0_9ROSI</name>
<dbReference type="EMBL" id="JBBPBN010000017">
    <property type="protein sequence ID" value="KAK9019790.1"/>
    <property type="molecule type" value="Genomic_DNA"/>
</dbReference>
<dbReference type="Proteomes" id="UP001396334">
    <property type="component" value="Unassembled WGS sequence"/>
</dbReference>
<proteinExistence type="predicted"/>
<keyword evidence="3" id="KW-1185">Reference proteome</keyword>
<evidence type="ECO:0000313" key="3">
    <source>
        <dbReference type="Proteomes" id="UP001396334"/>
    </source>
</evidence>
<protein>
    <recommendedName>
        <fullName evidence="4">Transmembrane protein</fullName>
    </recommendedName>
</protein>